<comment type="caution">
    <text evidence="1">The sequence shown here is derived from an EMBL/GenBank/DDBJ whole genome shotgun (WGS) entry which is preliminary data.</text>
</comment>
<dbReference type="Proteomes" id="UP001165289">
    <property type="component" value="Unassembled WGS sequence"/>
</dbReference>
<dbReference type="AlphaFoldDB" id="A0AAV7JF00"/>
<protein>
    <submittedName>
        <fullName evidence="1">Zinc finger BED domain-containing protein 4</fullName>
    </submittedName>
</protein>
<sequence>MKNELRKSIETHFVIGGKIFTKKHYIIATILDPRFKTSFFTIHQKDYLDTFKDMIISEMVKDAGPEASLPTNIRDNLITDINSCEPAPPKKSLREEIRDSIKKCFDEILSEALDHEKEISYSEGELMSFSHRVSQNKQENQYKFQLECYLKDPLLPRSKIPYFAGKGMKLSICI</sequence>
<keyword evidence="2" id="KW-1185">Reference proteome</keyword>
<gene>
    <name evidence="1" type="ORF">LOD99_8998</name>
</gene>
<evidence type="ECO:0000313" key="2">
    <source>
        <dbReference type="Proteomes" id="UP001165289"/>
    </source>
</evidence>
<dbReference type="EMBL" id="JAKMXF010000348">
    <property type="protein sequence ID" value="KAI6646999.1"/>
    <property type="molecule type" value="Genomic_DNA"/>
</dbReference>
<name>A0AAV7JF00_9METZ</name>
<reference evidence="1 2" key="1">
    <citation type="journal article" date="2023" name="BMC Biol.">
        <title>The compact genome of the sponge Oopsacas minuta (Hexactinellida) is lacking key metazoan core genes.</title>
        <authorList>
            <person name="Santini S."/>
            <person name="Schenkelaars Q."/>
            <person name="Jourda C."/>
            <person name="Duchesne M."/>
            <person name="Belahbib H."/>
            <person name="Rocher C."/>
            <person name="Selva M."/>
            <person name="Riesgo A."/>
            <person name="Vervoort M."/>
            <person name="Leys S.P."/>
            <person name="Kodjabachian L."/>
            <person name="Le Bivic A."/>
            <person name="Borchiellini C."/>
            <person name="Claverie J.M."/>
            <person name="Renard E."/>
        </authorList>
    </citation>
    <scope>NUCLEOTIDE SEQUENCE [LARGE SCALE GENOMIC DNA]</scope>
    <source>
        <strain evidence="1">SPO-2</strain>
    </source>
</reference>
<evidence type="ECO:0000313" key="1">
    <source>
        <dbReference type="EMBL" id="KAI6646999.1"/>
    </source>
</evidence>
<proteinExistence type="predicted"/>
<accession>A0AAV7JF00</accession>
<organism evidence="1 2">
    <name type="scientific">Oopsacas minuta</name>
    <dbReference type="NCBI Taxonomy" id="111878"/>
    <lineage>
        <taxon>Eukaryota</taxon>
        <taxon>Metazoa</taxon>
        <taxon>Porifera</taxon>
        <taxon>Hexactinellida</taxon>
        <taxon>Hexasterophora</taxon>
        <taxon>Lyssacinosida</taxon>
        <taxon>Leucopsacidae</taxon>
        <taxon>Oopsacas</taxon>
    </lineage>
</organism>